<dbReference type="InterPro" id="IPR000225">
    <property type="entry name" value="Armadillo"/>
</dbReference>
<evidence type="ECO:0000256" key="5">
    <source>
        <dbReference type="ARBA" id="ARBA00022737"/>
    </source>
</evidence>
<comment type="catalytic activity">
    <reaction evidence="1">
        <text>S-ubiquitinyl-[E2 ubiquitin-conjugating enzyme]-L-cysteine + [acceptor protein]-L-lysine = [E2 ubiquitin-conjugating enzyme]-L-cysteine + N(6)-ubiquitinyl-[acceptor protein]-L-lysine.</text>
        <dbReference type="EC" id="2.3.2.27"/>
    </reaction>
</comment>
<dbReference type="EMBL" id="PDCK01000042">
    <property type="protein sequence ID" value="PRQ39741.1"/>
    <property type="molecule type" value="Genomic_DNA"/>
</dbReference>
<dbReference type="Pfam" id="PF04564">
    <property type="entry name" value="U-box"/>
    <property type="match status" value="1"/>
</dbReference>
<dbReference type="InterPro" id="IPR003613">
    <property type="entry name" value="Ubox_domain"/>
</dbReference>
<dbReference type="InterPro" id="IPR052608">
    <property type="entry name" value="U-box_domain_protein"/>
</dbReference>
<evidence type="ECO:0000256" key="7">
    <source>
        <dbReference type="PROSITE-ProRule" id="PRU00259"/>
    </source>
</evidence>
<dbReference type="OrthoDB" id="26899at2759"/>
<dbReference type="GO" id="GO:0008270">
    <property type="term" value="F:zinc ion binding"/>
    <property type="evidence" value="ECO:0007669"/>
    <property type="project" value="UniProtKB-KW"/>
</dbReference>
<dbReference type="PROSITE" id="PS51698">
    <property type="entry name" value="U_BOX"/>
    <property type="match status" value="1"/>
</dbReference>
<dbReference type="SMART" id="SM00504">
    <property type="entry name" value="Ubox"/>
    <property type="match status" value="1"/>
</dbReference>
<dbReference type="PANTHER" id="PTHR45958:SF11">
    <property type="entry name" value="RING-TYPE E3 UBIQUITIN TRANSFERASE"/>
    <property type="match status" value="1"/>
</dbReference>
<reference evidence="11 12" key="1">
    <citation type="journal article" date="2018" name="Nat. Genet.">
        <title>The Rosa genome provides new insights in the design of modern roses.</title>
        <authorList>
            <person name="Bendahmane M."/>
        </authorList>
    </citation>
    <scope>NUCLEOTIDE SEQUENCE [LARGE SCALE GENOMIC DNA]</scope>
    <source>
        <strain evidence="12">cv. Old Blush</strain>
    </source>
</reference>
<dbReference type="Gene3D" id="1.20.930.20">
    <property type="entry name" value="Adaptor protein Cbl, N-terminal domain"/>
    <property type="match status" value="1"/>
</dbReference>
<dbReference type="GO" id="GO:0007166">
    <property type="term" value="P:cell surface receptor signaling pathway"/>
    <property type="evidence" value="ECO:0007669"/>
    <property type="project" value="InterPro"/>
</dbReference>
<evidence type="ECO:0000256" key="2">
    <source>
        <dbReference type="ARBA" id="ARBA00004906"/>
    </source>
</evidence>
<keyword evidence="8" id="KW-0175">Coiled coil</keyword>
<feature type="coiled-coil region" evidence="8">
    <location>
        <begin position="202"/>
        <end position="232"/>
    </location>
</feature>
<keyword evidence="11" id="KW-0436">Ligase</keyword>
<dbReference type="Gene3D" id="1.25.10.10">
    <property type="entry name" value="Leucine-rich Repeat Variant"/>
    <property type="match status" value="4"/>
</dbReference>
<dbReference type="SUPFAM" id="SSF48371">
    <property type="entry name" value="ARM repeat"/>
    <property type="match status" value="4"/>
</dbReference>
<feature type="domain" description="U-box" evidence="10">
    <location>
        <begin position="260"/>
        <end position="334"/>
    </location>
</feature>
<dbReference type="GO" id="GO:0016567">
    <property type="term" value="P:protein ubiquitination"/>
    <property type="evidence" value="ECO:0007669"/>
    <property type="project" value="UniProtKB-UniPathway"/>
</dbReference>
<keyword evidence="6" id="KW-0863">Zinc-finger</keyword>
<evidence type="ECO:0000256" key="1">
    <source>
        <dbReference type="ARBA" id="ARBA00000900"/>
    </source>
</evidence>
<feature type="domain" description="RING-type" evidence="9">
    <location>
        <begin position="267"/>
        <end position="306"/>
    </location>
</feature>
<name>A0A2P6QZX9_ROSCH</name>
<keyword evidence="12" id="KW-1185">Reference proteome</keyword>
<evidence type="ECO:0000259" key="10">
    <source>
        <dbReference type="PROSITE" id="PS51698"/>
    </source>
</evidence>
<evidence type="ECO:0000256" key="3">
    <source>
        <dbReference type="ARBA" id="ARBA00012483"/>
    </source>
</evidence>
<dbReference type="PANTHER" id="PTHR45958">
    <property type="entry name" value="RING-TYPE E3 UBIQUITIN TRANSFERASE"/>
    <property type="match status" value="1"/>
</dbReference>
<comment type="caution">
    <text evidence="11">The sequence shown here is derived from an EMBL/GenBank/DDBJ whole genome shotgun (WGS) entry which is preliminary data.</text>
</comment>
<evidence type="ECO:0000256" key="4">
    <source>
        <dbReference type="ARBA" id="ARBA00022679"/>
    </source>
</evidence>
<dbReference type="Gramene" id="PRQ39741">
    <property type="protein sequence ID" value="PRQ39741"/>
    <property type="gene ID" value="RchiOBHm_Chr4g0428541"/>
</dbReference>
<dbReference type="PROSITE" id="PS50089">
    <property type="entry name" value="ZF_RING_2"/>
    <property type="match status" value="1"/>
</dbReference>
<evidence type="ECO:0000313" key="11">
    <source>
        <dbReference type="EMBL" id="PRQ39741.1"/>
    </source>
</evidence>
<comment type="pathway">
    <text evidence="2">Protein modification; protein ubiquitination.</text>
</comment>
<dbReference type="OMA" id="YCISEGH"/>
<dbReference type="InterPro" id="IPR001841">
    <property type="entry name" value="Znf_RING"/>
</dbReference>
<dbReference type="InterPro" id="IPR013083">
    <property type="entry name" value="Znf_RING/FYVE/PHD"/>
</dbReference>
<protein>
    <recommendedName>
        <fullName evidence="3">RING-type E3 ubiquitin transferase</fullName>
        <ecNumber evidence="3">2.3.2.27</ecNumber>
    </recommendedName>
</protein>
<feature type="repeat" description="ARM" evidence="7">
    <location>
        <begin position="456"/>
        <end position="486"/>
    </location>
</feature>
<accession>A0A2P6QZX9</accession>
<evidence type="ECO:0000256" key="6">
    <source>
        <dbReference type="PROSITE-ProRule" id="PRU00175"/>
    </source>
</evidence>
<dbReference type="AlphaFoldDB" id="A0A2P6QZX9"/>
<dbReference type="GO" id="GO:0061630">
    <property type="term" value="F:ubiquitin protein ligase activity"/>
    <property type="evidence" value="ECO:0007669"/>
    <property type="project" value="UniProtKB-EC"/>
</dbReference>
<keyword evidence="6" id="KW-0479">Metal-binding</keyword>
<dbReference type="Proteomes" id="UP000238479">
    <property type="component" value="Chromosome 4"/>
</dbReference>
<evidence type="ECO:0000313" key="12">
    <source>
        <dbReference type="Proteomes" id="UP000238479"/>
    </source>
</evidence>
<organism evidence="11 12">
    <name type="scientific">Rosa chinensis</name>
    <name type="common">China rose</name>
    <dbReference type="NCBI Taxonomy" id="74649"/>
    <lineage>
        <taxon>Eukaryota</taxon>
        <taxon>Viridiplantae</taxon>
        <taxon>Streptophyta</taxon>
        <taxon>Embryophyta</taxon>
        <taxon>Tracheophyta</taxon>
        <taxon>Spermatophyta</taxon>
        <taxon>Magnoliopsida</taxon>
        <taxon>eudicotyledons</taxon>
        <taxon>Gunneridae</taxon>
        <taxon>Pentapetalae</taxon>
        <taxon>rosids</taxon>
        <taxon>fabids</taxon>
        <taxon>Rosales</taxon>
        <taxon>Rosaceae</taxon>
        <taxon>Rosoideae</taxon>
        <taxon>Rosoideae incertae sedis</taxon>
        <taxon>Rosa</taxon>
    </lineage>
</organism>
<keyword evidence="11" id="KW-0012">Acyltransferase</keyword>
<sequence length="1029" mass="114193">MSGLDFSIGMEDVGIAVLQELWNKVAFQTMGLVSETRDMLFEKDSFLEFSRSISELNILLSSLNAQKVENALGLESTRAALTTLNQQLKKASKIIKDYKCGSRLRLLLKSHSILLQMEDVAKDIAKTISAFQLVNLDTALNLNTMTSQIINNLGSMEFRSAAATEKIASEMETSISENTKNRENAKKLLEKIAEAVGARPSASLVQNELALLKQEKEEMEAQKKQAEALQLSQLIEFLYSTEVVTRPVDEETASTHHQLYPIGSFICQLCNKMMTDPVAIHCGHSFEREAIQEHFRRGERNCPTCRQELSSLELTPNLLLRNSIEEWNERDMDLKFQAAVPRIKSSEHSQQDKALEDLQLFLERPRYVTKAAEEGLVKKLVEILKDDRVNAGAALKCLYYLAKYNDDQKEAIVIAGGIRRIVKHICKGGNECHALGVLMELSEKESLAEKMGNTKDCIPLVVSLLHINNPDVSQKASKVLQNLSSNVHFVVKMAEAGHFQPFVARFNDAAGETRTLMAAALVNIQLKENNIDDLREQQFIHNLIQMISSSSPASKSACLKCIKKLVAHHKIVERLLEDAVTIPHLLGLISFNKFDLHLKQGAAEILAKLIGDSEQFEQPKYQGLQELQSKHNVSLLLEIMTSAEDQTKIQFLHLLVELSSKSEIARDLIRTDNDAIAQLFSSLYSDHPEVRRWVMKLIYCISEGHPDGVPLPTSPEKETAITNLATILINSPDTEERSAAAGIISQLPQNDSSIDEILRKSDALKAIYGVICSTDDEISGNIGSSDQGTSLLENALAALLRYTEPSKPDLQRQLGKLELYPSLVRVLTRGSSLAKRRTATALAQLSLSTSRSFSDETIMAPQTKPSMPFFLKHVTSMWCCPASSHNFSSCSVHGDACSPRDTFCLVKADAVRPLVMTLSDTESGVAEAALMALETMLIDHSTRSQSTAVIVDSQGVAAILHVLDKGSVSAKTKALDLFQKILLHTKISVPVMQRFERILIQFLSDDDLKKKAALVLRQMGIIPEQSSYF</sequence>
<dbReference type="SUPFAM" id="SSF57850">
    <property type="entry name" value="RING/U-box"/>
    <property type="match status" value="1"/>
</dbReference>
<dbReference type="Gene3D" id="3.30.40.10">
    <property type="entry name" value="Zinc/RING finger domain, C3HC4 (zinc finger)"/>
    <property type="match status" value="1"/>
</dbReference>
<dbReference type="InterPro" id="IPR011989">
    <property type="entry name" value="ARM-like"/>
</dbReference>
<keyword evidence="6" id="KW-0862">Zinc</keyword>
<gene>
    <name evidence="11" type="ORF">RchiOBHm_Chr4g0428541</name>
</gene>
<dbReference type="GO" id="GO:0016874">
    <property type="term" value="F:ligase activity"/>
    <property type="evidence" value="ECO:0007669"/>
    <property type="project" value="UniProtKB-KW"/>
</dbReference>
<evidence type="ECO:0000256" key="8">
    <source>
        <dbReference type="SAM" id="Coils"/>
    </source>
</evidence>
<keyword evidence="5" id="KW-0677">Repeat</keyword>
<evidence type="ECO:0000259" key="9">
    <source>
        <dbReference type="PROSITE" id="PS50089"/>
    </source>
</evidence>
<dbReference type="InterPro" id="IPR036537">
    <property type="entry name" value="Adaptor_Cbl_N_dom_sf"/>
</dbReference>
<dbReference type="EC" id="2.3.2.27" evidence="3"/>
<dbReference type="InterPro" id="IPR016024">
    <property type="entry name" value="ARM-type_fold"/>
</dbReference>
<dbReference type="UniPathway" id="UPA00143"/>
<dbReference type="SMART" id="SM00185">
    <property type="entry name" value="ARM"/>
    <property type="match status" value="7"/>
</dbReference>
<dbReference type="STRING" id="74649.A0A2P6QZX9"/>
<proteinExistence type="predicted"/>
<dbReference type="PROSITE" id="PS50176">
    <property type="entry name" value="ARM_REPEAT"/>
    <property type="match status" value="1"/>
</dbReference>
<keyword evidence="4 11" id="KW-0808">Transferase</keyword>